<dbReference type="STRING" id="8090.ENSORLP00000038189"/>
<dbReference type="PANTHER" id="PTHR10666">
    <property type="entry name" value="UBIQUITIN"/>
    <property type="match status" value="1"/>
</dbReference>
<gene>
    <name evidence="12" type="primary">rps27a</name>
</gene>
<dbReference type="FunCoup" id="A0A3B3I248">
    <property type="interactions" value="1583"/>
</dbReference>
<dbReference type="GO" id="GO:0031625">
    <property type="term" value="F:ubiquitin protein ligase binding"/>
    <property type="evidence" value="ECO:0000318"/>
    <property type="project" value="GO_Central"/>
</dbReference>
<dbReference type="GO" id="GO:0006412">
    <property type="term" value="P:translation"/>
    <property type="evidence" value="ECO:0007669"/>
    <property type="project" value="InterPro"/>
</dbReference>
<dbReference type="GO" id="GO:0005737">
    <property type="term" value="C:cytoplasm"/>
    <property type="evidence" value="ECO:0000318"/>
    <property type="project" value="GO_Central"/>
</dbReference>
<dbReference type="Gene3D" id="6.20.50.150">
    <property type="match status" value="1"/>
</dbReference>
<comment type="similarity">
    <text evidence="1">In the N-terminal section; belongs to the ubiquitin family.</text>
</comment>
<keyword evidence="6" id="KW-0687">Ribonucleoprotein</keyword>
<dbReference type="Proteomes" id="UP000001038">
    <property type="component" value="Chromosome 15"/>
</dbReference>
<evidence type="ECO:0000256" key="10">
    <source>
        <dbReference type="SAM" id="MobiDB-lite"/>
    </source>
</evidence>
<evidence type="ECO:0000256" key="6">
    <source>
        <dbReference type="ARBA" id="ARBA00023274"/>
    </source>
</evidence>
<keyword evidence="3" id="KW-1017">Isopeptide bond</keyword>
<dbReference type="InterPro" id="IPR050158">
    <property type="entry name" value="Ubiquitin_ubiquitin-like"/>
</dbReference>
<keyword evidence="4" id="KW-0862">Zinc</keyword>
<dbReference type="InterPro" id="IPR002906">
    <property type="entry name" value="Ribosomal_eS31"/>
</dbReference>
<comment type="subunit">
    <text evidence="9">Part of the 40S ribosomal subunit. Part of the small subunit (SSU) processome, composed of more than 70 proteins and the RNA chaperone small nucleolar RNA (snoRNA) U3.</text>
</comment>
<accession>A0A3B3I248</accession>
<evidence type="ECO:0000256" key="2">
    <source>
        <dbReference type="ARBA" id="ARBA00009891"/>
    </source>
</evidence>
<evidence type="ECO:0000256" key="4">
    <source>
        <dbReference type="ARBA" id="ARBA00022833"/>
    </source>
</evidence>
<comment type="function">
    <text evidence="8">Component of the 40S subunit of the ribosome. Part of the small subunit (SSU) processome, first precursor of the small eukaryotic ribosomal subunit. During the assembly of the SSU processome in the nucleolus, many ribosome biogenesis factors, an RNA chaperone and ribosomal proteins associate with the nascent pre-rRNA and work in concert to generate RNA folding, modifications, rearrangements and cleavage as well as targeted degradation of pre-ribosomal RNA by the RNA exosome.</text>
</comment>
<dbReference type="GO" id="GO:0005840">
    <property type="term" value="C:ribosome"/>
    <property type="evidence" value="ECO:0007669"/>
    <property type="project" value="UniProtKB-KW"/>
</dbReference>
<dbReference type="Gene3D" id="3.10.20.90">
    <property type="entry name" value="Phosphatidylinositol 3-kinase Catalytic Subunit, Chain A, domain 1"/>
    <property type="match status" value="1"/>
</dbReference>
<dbReference type="InterPro" id="IPR000626">
    <property type="entry name" value="Ubiquitin-like_dom"/>
</dbReference>
<dbReference type="GO" id="GO:0005634">
    <property type="term" value="C:nucleus"/>
    <property type="evidence" value="ECO:0000318"/>
    <property type="project" value="GO_Central"/>
</dbReference>
<evidence type="ECO:0000256" key="8">
    <source>
        <dbReference type="ARBA" id="ARBA00045528"/>
    </source>
</evidence>
<feature type="domain" description="Ubiquitin-like" evidence="11">
    <location>
        <begin position="50"/>
        <end position="91"/>
    </location>
</feature>
<dbReference type="Bgee" id="ENSORLG00000029546">
    <property type="expression patterns" value="Expressed in mesonephros and 14 other cell types or tissues"/>
</dbReference>
<dbReference type="SUPFAM" id="SSF57829">
    <property type="entry name" value="Zn-binding ribosomal proteins"/>
    <property type="match status" value="1"/>
</dbReference>
<proteinExistence type="inferred from homology"/>
<dbReference type="InterPro" id="IPR038582">
    <property type="entry name" value="Ribosomal_eS31_euk-type_sf"/>
</dbReference>
<dbReference type="Ensembl" id="ENSORLT00000034485.1">
    <property type="protein sequence ID" value="ENSORLP00000038189.1"/>
    <property type="gene ID" value="ENSORLG00000029546.1"/>
</dbReference>
<dbReference type="PRINTS" id="PR00348">
    <property type="entry name" value="UBIQUITIN"/>
</dbReference>
<evidence type="ECO:0000256" key="9">
    <source>
        <dbReference type="ARBA" id="ARBA00046676"/>
    </source>
</evidence>
<sequence length="195" mass="22395">SVQTPPENPVARWRRSSSRDPPSGTRLWWIERQDADFRQNPYGEDHYPRGIPPDQQRLIFAGKQLEDGRTLSDYNIQKESTLHLVLRLRGGAKKRKKKSYTTPKKNKHKRKKVKLAVLKYYKVWLEPAAAEPGSVSASGLTSVVLQVDENGKIHRLRRECPADECGAGVFMASHFDRHYCGKCTLTYCFNKPEDK</sequence>
<protein>
    <recommendedName>
        <fullName evidence="7">Ubiquitin-ribosomal protein eS31 fusion protein</fullName>
    </recommendedName>
</protein>
<dbReference type="GO" id="GO:0019941">
    <property type="term" value="P:modification-dependent protein catabolic process"/>
    <property type="evidence" value="ECO:0000318"/>
    <property type="project" value="GO_Central"/>
</dbReference>
<name>A0A3B3I248_ORYLA</name>
<dbReference type="PROSITE" id="PS50053">
    <property type="entry name" value="UBIQUITIN_2"/>
    <property type="match status" value="1"/>
</dbReference>
<organism evidence="12 13">
    <name type="scientific">Oryzias latipes</name>
    <name type="common">Japanese rice fish</name>
    <name type="synonym">Japanese killifish</name>
    <dbReference type="NCBI Taxonomy" id="8090"/>
    <lineage>
        <taxon>Eukaryota</taxon>
        <taxon>Metazoa</taxon>
        <taxon>Chordata</taxon>
        <taxon>Craniata</taxon>
        <taxon>Vertebrata</taxon>
        <taxon>Euteleostomi</taxon>
        <taxon>Actinopterygii</taxon>
        <taxon>Neopterygii</taxon>
        <taxon>Teleostei</taxon>
        <taxon>Neoteleostei</taxon>
        <taxon>Acanthomorphata</taxon>
        <taxon>Ovalentaria</taxon>
        <taxon>Atherinomorphae</taxon>
        <taxon>Beloniformes</taxon>
        <taxon>Adrianichthyidae</taxon>
        <taxon>Oryziinae</taxon>
        <taxon>Oryzias</taxon>
    </lineage>
</organism>
<dbReference type="GO" id="GO:0003735">
    <property type="term" value="F:structural constituent of ribosome"/>
    <property type="evidence" value="ECO:0007669"/>
    <property type="project" value="InterPro"/>
</dbReference>
<dbReference type="InterPro" id="IPR011332">
    <property type="entry name" value="Ribosomal_zn-bd"/>
</dbReference>
<evidence type="ECO:0000313" key="13">
    <source>
        <dbReference type="Proteomes" id="UP000001038"/>
    </source>
</evidence>
<comment type="similarity">
    <text evidence="2">In the C-terminal section; belongs to the eukaryotic ribosomal protein eS31 family.</text>
</comment>
<dbReference type="GO" id="GO:1990904">
    <property type="term" value="C:ribonucleoprotein complex"/>
    <property type="evidence" value="ECO:0007669"/>
    <property type="project" value="UniProtKB-KW"/>
</dbReference>
<dbReference type="FunFam" id="3.10.20.90:FF:000428">
    <property type="entry name" value="Polyubiquitin-C"/>
    <property type="match status" value="1"/>
</dbReference>
<dbReference type="Pfam" id="PF01599">
    <property type="entry name" value="Ribosomal_S27"/>
    <property type="match status" value="1"/>
</dbReference>
<dbReference type="GeneTree" id="ENSGT00940000157820"/>
<dbReference type="SMART" id="SM00213">
    <property type="entry name" value="UBQ"/>
    <property type="match status" value="1"/>
</dbReference>
<dbReference type="SUPFAM" id="SSF54236">
    <property type="entry name" value="Ubiquitin-like"/>
    <property type="match status" value="1"/>
</dbReference>
<dbReference type="InterPro" id="IPR029071">
    <property type="entry name" value="Ubiquitin-like_domsf"/>
</dbReference>
<dbReference type="AlphaFoldDB" id="A0A3B3I248"/>
<evidence type="ECO:0000256" key="7">
    <source>
        <dbReference type="ARBA" id="ARBA00035296"/>
    </source>
</evidence>
<dbReference type="Pfam" id="PF00240">
    <property type="entry name" value="ubiquitin"/>
    <property type="match status" value="1"/>
</dbReference>
<keyword evidence="13" id="KW-1185">Reference proteome</keyword>
<reference evidence="12" key="2">
    <citation type="submission" date="2025-08" db="UniProtKB">
        <authorList>
            <consortium name="Ensembl"/>
        </authorList>
    </citation>
    <scope>IDENTIFICATION</scope>
    <source>
        <strain evidence="12">Hd-rR</strain>
    </source>
</reference>
<evidence type="ECO:0000313" key="12">
    <source>
        <dbReference type="Ensembl" id="ENSORLP00000038189.1"/>
    </source>
</evidence>
<dbReference type="InterPro" id="IPR019956">
    <property type="entry name" value="Ubiquitin_dom"/>
</dbReference>
<dbReference type="SMART" id="SM01402">
    <property type="entry name" value="Ribosomal_S27"/>
    <property type="match status" value="1"/>
</dbReference>
<dbReference type="GO" id="GO:0031386">
    <property type="term" value="F:protein tag activity"/>
    <property type="evidence" value="ECO:0000318"/>
    <property type="project" value="GO_Central"/>
</dbReference>
<reference evidence="12 13" key="1">
    <citation type="journal article" date="2007" name="Nature">
        <title>The medaka draft genome and insights into vertebrate genome evolution.</title>
        <authorList>
            <person name="Kasahara M."/>
            <person name="Naruse K."/>
            <person name="Sasaki S."/>
            <person name="Nakatani Y."/>
            <person name="Qu W."/>
            <person name="Ahsan B."/>
            <person name="Yamada T."/>
            <person name="Nagayasu Y."/>
            <person name="Doi K."/>
            <person name="Kasai Y."/>
            <person name="Jindo T."/>
            <person name="Kobayashi D."/>
            <person name="Shimada A."/>
            <person name="Toyoda A."/>
            <person name="Kuroki Y."/>
            <person name="Fujiyama A."/>
            <person name="Sasaki T."/>
            <person name="Shimizu A."/>
            <person name="Asakawa S."/>
            <person name="Shimizu N."/>
            <person name="Hashimoto S."/>
            <person name="Yang J."/>
            <person name="Lee Y."/>
            <person name="Matsushima K."/>
            <person name="Sugano S."/>
            <person name="Sakaizumi M."/>
            <person name="Narita T."/>
            <person name="Ohishi K."/>
            <person name="Haga S."/>
            <person name="Ohta F."/>
            <person name="Nomoto H."/>
            <person name="Nogata K."/>
            <person name="Morishita T."/>
            <person name="Endo T."/>
            <person name="Shin-I T."/>
            <person name="Takeda H."/>
            <person name="Morishita S."/>
            <person name="Kohara Y."/>
        </authorList>
    </citation>
    <scope>NUCLEOTIDE SEQUENCE [LARGE SCALE GENOMIC DNA]</scope>
    <source>
        <strain evidence="12 13">Hd-rR</strain>
    </source>
</reference>
<evidence type="ECO:0000256" key="5">
    <source>
        <dbReference type="ARBA" id="ARBA00022980"/>
    </source>
</evidence>
<dbReference type="InParanoid" id="A0A3B3I248"/>
<reference evidence="12" key="3">
    <citation type="submission" date="2025-09" db="UniProtKB">
        <authorList>
            <consortium name="Ensembl"/>
        </authorList>
    </citation>
    <scope>IDENTIFICATION</scope>
    <source>
        <strain evidence="12">Hd-rR</strain>
    </source>
</reference>
<evidence type="ECO:0000256" key="3">
    <source>
        <dbReference type="ARBA" id="ARBA00022499"/>
    </source>
</evidence>
<keyword evidence="5" id="KW-0689">Ribosomal protein</keyword>
<evidence type="ECO:0000256" key="1">
    <source>
        <dbReference type="ARBA" id="ARBA00008373"/>
    </source>
</evidence>
<feature type="region of interest" description="Disordered" evidence="10">
    <location>
        <begin position="1"/>
        <end position="25"/>
    </location>
</feature>
<evidence type="ECO:0000259" key="11">
    <source>
        <dbReference type="PROSITE" id="PS50053"/>
    </source>
</evidence>
<dbReference type="GO" id="GO:0016567">
    <property type="term" value="P:protein ubiquitination"/>
    <property type="evidence" value="ECO:0000318"/>
    <property type="project" value="GO_Central"/>
</dbReference>